<reference evidence="1 2" key="2">
    <citation type="journal article" date="2017" name="Front. Plant Sci.">
        <title>Gene Classification and Mining of Molecular Markers Useful in Red Clover (Trifolium pratense) Breeding.</title>
        <authorList>
            <person name="Istvanek J."/>
            <person name="Dluhosova J."/>
            <person name="Dluhos P."/>
            <person name="Patkova L."/>
            <person name="Nedelnik J."/>
            <person name="Repkova J."/>
        </authorList>
    </citation>
    <scope>NUCLEOTIDE SEQUENCE [LARGE SCALE GENOMIC DNA]</scope>
    <source>
        <strain evidence="2">cv. Tatra</strain>
        <tissue evidence="1">Young leaves</tissue>
    </source>
</reference>
<gene>
    <name evidence="1" type="ORF">L195_g062322</name>
</gene>
<organism evidence="1 2">
    <name type="scientific">Trifolium pratense</name>
    <name type="common">Red clover</name>
    <dbReference type="NCBI Taxonomy" id="57577"/>
    <lineage>
        <taxon>Eukaryota</taxon>
        <taxon>Viridiplantae</taxon>
        <taxon>Streptophyta</taxon>
        <taxon>Embryophyta</taxon>
        <taxon>Tracheophyta</taxon>
        <taxon>Spermatophyta</taxon>
        <taxon>Magnoliopsida</taxon>
        <taxon>eudicotyledons</taxon>
        <taxon>Gunneridae</taxon>
        <taxon>Pentapetalae</taxon>
        <taxon>rosids</taxon>
        <taxon>fabids</taxon>
        <taxon>Fabales</taxon>
        <taxon>Fabaceae</taxon>
        <taxon>Papilionoideae</taxon>
        <taxon>50 kb inversion clade</taxon>
        <taxon>NPAAA clade</taxon>
        <taxon>Hologalegina</taxon>
        <taxon>IRL clade</taxon>
        <taxon>Trifolieae</taxon>
        <taxon>Trifolium</taxon>
    </lineage>
</organism>
<name>A0A2K3KF26_TRIPR</name>
<dbReference type="EMBL" id="ASHM01171485">
    <property type="protein sequence ID" value="PNX64868.1"/>
    <property type="molecule type" value="Genomic_DNA"/>
</dbReference>
<protein>
    <submittedName>
        <fullName evidence="1">Uncharacterized protein</fullName>
    </submittedName>
</protein>
<accession>A0A2K3KF26</accession>
<evidence type="ECO:0000313" key="2">
    <source>
        <dbReference type="Proteomes" id="UP000236291"/>
    </source>
</evidence>
<feature type="non-terminal residue" evidence="1">
    <location>
        <position position="42"/>
    </location>
</feature>
<dbReference type="AlphaFoldDB" id="A0A2K3KF26"/>
<comment type="caution">
    <text evidence="1">The sequence shown here is derived from an EMBL/GenBank/DDBJ whole genome shotgun (WGS) entry which is preliminary data.</text>
</comment>
<sequence>MMASGKASSWPRWVISWHDKRFTLDFLQFVNRLHRAAMDFIV</sequence>
<dbReference type="Proteomes" id="UP000236291">
    <property type="component" value="Unassembled WGS sequence"/>
</dbReference>
<reference evidence="1 2" key="1">
    <citation type="journal article" date="2014" name="Am. J. Bot.">
        <title>Genome assembly and annotation for red clover (Trifolium pratense; Fabaceae).</title>
        <authorList>
            <person name="Istvanek J."/>
            <person name="Jaros M."/>
            <person name="Krenek A."/>
            <person name="Repkova J."/>
        </authorList>
    </citation>
    <scope>NUCLEOTIDE SEQUENCE [LARGE SCALE GENOMIC DNA]</scope>
    <source>
        <strain evidence="2">cv. Tatra</strain>
        <tissue evidence="1">Young leaves</tissue>
    </source>
</reference>
<proteinExistence type="predicted"/>
<evidence type="ECO:0000313" key="1">
    <source>
        <dbReference type="EMBL" id="PNX64868.1"/>
    </source>
</evidence>